<dbReference type="HOGENOM" id="CLU_053563_0_0_1"/>
<reference evidence="2" key="2">
    <citation type="submission" date="2015-01" db="EMBL/GenBank/DDBJ databases">
        <title>Evolutionary Origins and Diversification of the Mycorrhizal Mutualists.</title>
        <authorList>
            <consortium name="DOE Joint Genome Institute"/>
            <consortium name="Mycorrhizal Genomics Consortium"/>
            <person name="Kohler A."/>
            <person name="Kuo A."/>
            <person name="Nagy L.G."/>
            <person name="Floudas D."/>
            <person name="Copeland A."/>
            <person name="Barry K.W."/>
            <person name="Cichocki N."/>
            <person name="Veneault-Fourrey C."/>
            <person name="LaButti K."/>
            <person name="Lindquist E.A."/>
            <person name="Lipzen A."/>
            <person name="Lundell T."/>
            <person name="Morin E."/>
            <person name="Murat C."/>
            <person name="Riley R."/>
            <person name="Ohm R."/>
            <person name="Sun H."/>
            <person name="Tunlid A."/>
            <person name="Henrissat B."/>
            <person name="Grigoriev I.V."/>
            <person name="Hibbett D.S."/>
            <person name="Martin F."/>
        </authorList>
    </citation>
    <scope>NUCLEOTIDE SEQUENCE [LARGE SCALE GENOMIC DNA]</scope>
    <source>
        <strain evidence="2">Ve08.2h10</strain>
    </source>
</reference>
<feature type="non-terminal residue" evidence="1">
    <location>
        <position position="1"/>
    </location>
</feature>
<dbReference type="Proteomes" id="UP000054538">
    <property type="component" value="Unassembled WGS sequence"/>
</dbReference>
<dbReference type="AlphaFoldDB" id="A0A0D0E9D3"/>
<sequence length="283" mass="32068">LKGDLPTSAPHEAVHAFNHDGISPPSLPDISLDWSCSPLTSSCWNSEALTLLSLNFYEKLKGSSYRNVTFCEKDMNLAALCKLCEQKLAQTHQAHRKQAMVSSCPHDRQVEMTVTLIVKDAKHRKEYKMTAHRHGTLTRQIKITVQNQSQDPKKWDVIQKITQWLDIEGMSGDETDYILGTKKVVRCIELPWISPVISNLFKSVESYQSAFREENMLEKVGNTSLEHRWEVGRKVRKAAAIPGLPHNWYNDKWFQGLSPGARLMLSVSKDVQVPSLELYGGAH</sequence>
<protein>
    <submittedName>
        <fullName evidence="1">Unplaced genomic scaffold scaffold_42, whole genome shotgun sequence</fullName>
    </submittedName>
</protein>
<name>A0A0D0E9D3_9AGAM</name>
<dbReference type="InParanoid" id="A0A0D0E9D3"/>
<evidence type="ECO:0000313" key="2">
    <source>
        <dbReference type="Proteomes" id="UP000054538"/>
    </source>
</evidence>
<organism evidence="1 2">
    <name type="scientific">Paxillus rubicundulus Ve08.2h10</name>
    <dbReference type="NCBI Taxonomy" id="930991"/>
    <lineage>
        <taxon>Eukaryota</taxon>
        <taxon>Fungi</taxon>
        <taxon>Dikarya</taxon>
        <taxon>Basidiomycota</taxon>
        <taxon>Agaricomycotina</taxon>
        <taxon>Agaricomycetes</taxon>
        <taxon>Agaricomycetidae</taxon>
        <taxon>Boletales</taxon>
        <taxon>Paxilineae</taxon>
        <taxon>Paxillaceae</taxon>
        <taxon>Paxillus</taxon>
    </lineage>
</organism>
<evidence type="ECO:0000313" key="1">
    <source>
        <dbReference type="EMBL" id="KIK99309.1"/>
    </source>
</evidence>
<gene>
    <name evidence="1" type="ORF">PAXRUDRAFT_132397</name>
</gene>
<dbReference type="STRING" id="930991.A0A0D0E9D3"/>
<keyword evidence="2" id="KW-1185">Reference proteome</keyword>
<reference evidence="1 2" key="1">
    <citation type="submission" date="2014-04" db="EMBL/GenBank/DDBJ databases">
        <authorList>
            <consortium name="DOE Joint Genome Institute"/>
            <person name="Kuo A."/>
            <person name="Kohler A."/>
            <person name="Jargeat P."/>
            <person name="Nagy L.G."/>
            <person name="Floudas D."/>
            <person name="Copeland A."/>
            <person name="Barry K.W."/>
            <person name="Cichocki N."/>
            <person name="Veneault-Fourrey C."/>
            <person name="LaButti K."/>
            <person name="Lindquist E.A."/>
            <person name="Lipzen A."/>
            <person name="Lundell T."/>
            <person name="Morin E."/>
            <person name="Murat C."/>
            <person name="Sun H."/>
            <person name="Tunlid A."/>
            <person name="Henrissat B."/>
            <person name="Grigoriev I.V."/>
            <person name="Hibbett D.S."/>
            <person name="Martin F."/>
            <person name="Nordberg H.P."/>
            <person name="Cantor M.N."/>
            <person name="Hua S.X."/>
        </authorList>
    </citation>
    <scope>NUCLEOTIDE SEQUENCE [LARGE SCALE GENOMIC DNA]</scope>
    <source>
        <strain evidence="1 2">Ve08.2h10</strain>
    </source>
</reference>
<accession>A0A0D0E9D3</accession>
<dbReference type="EMBL" id="KN824864">
    <property type="protein sequence ID" value="KIK99309.1"/>
    <property type="molecule type" value="Genomic_DNA"/>
</dbReference>
<dbReference type="OrthoDB" id="2690488at2759"/>
<proteinExistence type="predicted"/>